<dbReference type="InterPro" id="IPR032710">
    <property type="entry name" value="NTF2-like_dom_sf"/>
</dbReference>
<dbReference type="RefSeq" id="WP_329510802.1">
    <property type="nucleotide sequence ID" value="NZ_BAAAYZ010000067.1"/>
</dbReference>
<gene>
    <name evidence="2" type="ORF">VXC91_31755</name>
</gene>
<evidence type="ECO:0000256" key="1">
    <source>
        <dbReference type="SAM" id="MobiDB-lite"/>
    </source>
</evidence>
<accession>A0ABU7FRE5</accession>
<protein>
    <submittedName>
        <fullName evidence="2">Ester cyclase</fullName>
    </submittedName>
</protein>
<sequence>MTGEPGPADRPPERADLGLTTGIVEDVDALDEDYIQNTGWTPDGRHHFGNAWAIGRGAMPDGPTVQAHVVAENDRVASISVWDGTITASGTPVDFTSADFLRIEDGVAAEHWDTVGYVRLYQSFGLLHPSDPDPGRRHPPRHTKTRPPQRHSSRAPTCHLTCVDDLFDEGRAIRTHLAARPATGPR</sequence>
<dbReference type="SUPFAM" id="SSF54427">
    <property type="entry name" value="NTF2-like"/>
    <property type="match status" value="1"/>
</dbReference>
<reference evidence="2" key="1">
    <citation type="submission" date="2024-01" db="EMBL/GenBank/DDBJ databases">
        <title>First draft genome sequence data of TA4-1, the type strain of Gram-positive actinobacterium Streptomyces chiangmaiensis.</title>
        <authorList>
            <person name="Yasawong M."/>
            <person name="Nantapong N."/>
        </authorList>
    </citation>
    <scope>NUCLEOTIDE SEQUENCE</scope>
    <source>
        <strain evidence="2">TA4-1</strain>
    </source>
</reference>
<evidence type="ECO:0000313" key="3">
    <source>
        <dbReference type="Proteomes" id="UP001333996"/>
    </source>
</evidence>
<comment type="caution">
    <text evidence="2">The sequence shown here is derived from an EMBL/GenBank/DDBJ whole genome shotgun (WGS) entry which is preliminary data.</text>
</comment>
<proteinExistence type="predicted"/>
<feature type="compositionally biased region" description="Basic residues" evidence="1">
    <location>
        <begin position="137"/>
        <end position="153"/>
    </location>
</feature>
<organism evidence="2 3">
    <name type="scientific">Streptomyces chiangmaiensis</name>
    <dbReference type="NCBI Taxonomy" id="766497"/>
    <lineage>
        <taxon>Bacteria</taxon>
        <taxon>Bacillati</taxon>
        <taxon>Actinomycetota</taxon>
        <taxon>Actinomycetes</taxon>
        <taxon>Kitasatosporales</taxon>
        <taxon>Streptomycetaceae</taxon>
        <taxon>Streptomyces</taxon>
    </lineage>
</organism>
<feature type="region of interest" description="Disordered" evidence="1">
    <location>
        <begin position="129"/>
        <end position="157"/>
    </location>
</feature>
<dbReference type="EMBL" id="JAYWVC010000155">
    <property type="protein sequence ID" value="MED7826403.1"/>
    <property type="molecule type" value="Genomic_DNA"/>
</dbReference>
<dbReference type="Proteomes" id="UP001333996">
    <property type="component" value="Unassembled WGS sequence"/>
</dbReference>
<dbReference type="Gene3D" id="3.10.450.50">
    <property type="match status" value="1"/>
</dbReference>
<dbReference type="InterPro" id="IPR009959">
    <property type="entry name" value="Cyclase_SnoaL-like"/>
</dbReference>
<evidence type="ECO:0000313" key="2">
    <source>
        <dbReference type="EMBL" id="MED7826403.1"/>
    </source>
</evidence>
<keyword evidence="3" id="KW-1185">Reference proteome</keyword>
<dbReference type="Pfam" id="PF07366">
    <property type="entry name" value="SnoaL"/>
    <property type="match status" value="1"/>
</dbReference>
<name>A0ABU7FRE5_9ACTN</name>